<gene>
    <name evidence="2" type="ORF">AV274_4744</name>
</gene>
<evidence type="ECO:0000313" key="3">
    <source>
        <dbReference type="Proteomes" id="UP000078348"/>
    </source>
</evidence>
<dbReference type="Proteomes" id="UP000078348">
    <property type="component" value="Unassembled WGS sequence"/>
</dbReference>
<dbReference type="AlphaFoldDB" id="A0A196S948"/>
<dbReference type="Gene3D" id="3.40.50.720">
    <property type="entry name" value="NAD(P)-binding Rossmann-like Domain"/>
    <property type="match status" value="1"/>
</dbReference>
<comment type="caution">
    <text evidence="2">The sequence shown here is derived from an EMBL/GenBank/DDBJ whole genome shotgun (WGS) entry which is preliminary data.</text>
</comment>
<proteinExistence type="predicted"/>
<dbReference type="GO" id="GO:0016491">
    <property type="term" value="F:oxidoreductase activity"/>
    <property type="evidence" value="ECO:0007669"/>
    <property type="project" value="UniProtKB-KW"/>
</dbReference>
<dbReference type="STRING" id="478820.A0A196S948"/>
<name>A0A196S948_BLAHN</name>
<sequence>MVTGAASGFGLATAKRLLAIGYKVACCDTAFSHSTPDEAFLDQLEEPENAMFFGMNPLSTNDITSVLETIRSTCGEAPRVLVNSQVYVESEDMINRVLYPHSLSAFRSVIESNVVGDFNVVRLVAKGMVENVRGKDDERGVIINTSSISAINGSGAQVAYSCAMAGISGMTLPLARALGRFGIRVVSILPGLFDTPEMKEYEDTVMVMSKMTPFPRRLGVPEEFAHLVETIVGNPMLNGCNIRLDGGIRS</sequence>
<dbReference type="Pfam" id="PF00106">
    <property type="entry name" value="adh_short"/>
    <property type="match status" value="1"/>
</dbReference>
<keyword evidence="1" id="KW-0560">Oxidoreductase</keyword>
<dbReference type="PRINTS" id="PR00081">
    <property type="entry name" value="GDHRDH"/>
</dbReference>
<protein>
    <submittedName>
        <fullName evidence="2">3-hydroxyacyl-CoA dehydrogenase</fullName>
    </submittedName>
</protein>
<dbReference type="PANTHER" id="PTHR43658:SF8">
    <property type="entry name" value="17-BETA-HYDROXYSTEROID DEHYDROGENASE 14-RELATED"/>
    <property type="match status" value="1"/>
</dbReference>
<evidence type="ECO:0000256" key="1">
    <source>
        <dbReference type="ARBA" id="ARBA00023002"/>
    </source>
</evidence>
<organism evidence="2 3">
    <name type="scientific">Blastocystis sp. subtype 1 (strain ATCC 50177 / NandII)</name>
    <dbReference type="NCBI Taxonomy" id="478820"/>
    <lineage>
        <taxon>Eukaryota</taxon>
        <taxon>Sar</taxon>
        <taxon>Stramenopiles</taxon>
        <taxon>Bigyra</taxon>
        <taxon>Opalozoa</taxon>
        <taxon>Opalinata</taxon>
        <taxon>Blastocystidae</taxon>
        <taxon>Blastocystis</taxon>
    </lineage>
</organism>
<evidence type="ECO:0000313" key="2">
    <source>
        <dbReference type="EMBL" id="OAO13548.1"/>
    </source>
</evidence>
<dbReference type="SUPFAM" id="SSF51735">
    <property type="entry name" value="NAD(P)-binding Rossmann-fold domains"/>
    <property type="match status" value="1"/>
</dbReference>
<dbReference type="EMBL" id="LXWW01000373">
    <property type="protein sequence ID" value="OAO13548.1"/>
    <property type="molecule type" value="Genomic_DNA"/>
</dbReference>
<dbReference type="PANTHER" id="PTHR43658">
    <property type="entry name" value="SHORT-CHAIN DEHYDROGENASE/REDUCTASE"/>
    <property type="match status" value="1"/>
</dbReference>
<dbReference type="InterPro" id="IPR036291">
    <property type="entry name" value="NAD(P)-bd_dom_sf"/>
</dbReference>
<keyword evidence="3" id="KW-1185">Reference proteome</keyword>
<reference evidence="2 3" key="1">
    <citation type="submission" date="2016-05" db="EMBL/GenBank/DDBJ databases">
        <title>Nuclear genome of Blastocystis sp. subtype 1 NandII.</title>
        <authorList>
            <person name="Gentekaki E."/>
            <person name="Curtis B."/>
            <person name="Stairs C."/>
            <person name="Eme L."/>
            <person name="Herman E."/>
            <person name="Klimes V."/>
            <person name="Arias M.C."/>
            <person name="Elias M."/>
            <person name="Hilliou F."/>
            <person name="Klute M."/>
            <person name="Malik S.-B."/>
            <person name="Pightling A."/>
            <person name="Rachubinski R."/>
            <person name="Salas D."/>
            <person name="Schlacht A."/>
            <person name="Suga H."/>
            <person name="Archibald J."/>
            <person name="Ball S.G."/>
            <person name="Clark G."/>
            <person name="Dacks J."/>
            <person name="Van Der Giezen M."/>
            <person name="Tsaousis A."/>
            <person name="Roger A."/>
        </authorList>
    </citation>
    <scope>NUCLEOTIDE SEQUENCE [LARGE SCALE GENOMIC DNA]</scope>
    <source>
        <strain evidence="3">ATCC 50177 / NandII</strain>
    </source>
</reference>
<dbReference type="OrthoDB" id="1274115at2759"/>
<dbReference type="InterPro" id="IPR002347">
    <property type="entry name" value="SDR_fam"/>
</dbReference>
<accession>A0A196S948</accession>